<accession>A0ABN9RPH6</accession>
<dbReference type="Proteomes" id="UP001189429">
    <property type="component" value="Unassembled WGS sequence"/>
</dbReference>
<evidence type="ECO:0000313" key="3">
    <source>
        <dbReference type="Proteomes" id="UP001189429"/>
    </source>
</evidence>
<gene>
    <name evidence="2" type="ORF">PCOR1329_LOCUS22025</name>
</gene>
<name>A0ABN9RPH6_9DINO</name>
<feature type="region of interest" description="Disordered" evidence="1">
    <location>
        <begin position="138"/>
        <end position="169"/>
    </location>
</feature>
<sequence>MMRQMARTPVPTSTGAARALATRWCRAPRRPTAERQRSRRILEEVAARRCAELANSSYLSLWRPLPGARAAGAEERSRSCGRSTPCCSVRAPRPSQIIASRFRGARRWSWTTTGSCMGARHTDLRSLQKLVVASWDTRGASGGSGRGRLKERTGLPPDGARSSNPMNKDVFEAAVEAKPRAEL</sequence>
<reference evidence="2" key="1">
    <citation type="submission" date="2023-10" db="EMBL/GenBank/DDBJ databases">
        <authorList>
            <person name="Chen Y."/>
            <person name="Shah S."/>
            <person name="Dougan E. K."/>
            <person name="Thang M."/>
            <person name="Chan C."/>
        </authorList>
    </citation>
    <scope>NUCLEOTIDE SEQUENCE [LARGE SCALE GENOMIC DNA]</scope>
</reference>
<evidence type="ECO:0000313" key="2">
    <source>
        <dbReference type="EMBL" id="CAK0820266.1"/>
    </source>
</evidence>
<dbReference type="EMBL" id="CAUYUJ010007312">
    <property type="protein sequence ID" value="CAK0820266.1"/>
    <property type="molecule type" value="Genomic_DNA"/>
</dbReference>
<protein>
    <submittedName>
        <fullName evidence="2">Uncharacterized protein</fullName>
    </submittedName>
</protein>
<keyword evidence="3" id="KW-1185">Reference proteome</keyword>
<comment type="caution">
    <text evidence="2">The sequence shown here is derived from an EMBL/GenBank/DDBJ whole genome shotgun (WGS) entry which is preliminary data.</text>
</comment>
<proteinExistence type="predicted"/>
<evidence type="ECO:0000256" key="1">
    <source>
        <dbReference type="SAM" id="MobiDB-lite"/>
    </source>
</evidence>
<organism evidence="2 3">
    <name type="scientific">Prorocentrum cordatum</name>
    <dbReference type="NCBI Taxonomy" id="2364126"/>
    <lineage>
        <taxon>Eukaryota</taxon>
        <taxon>Sar</taxon>
        <taxon>Alveolata</taxon>
        <taxon>Dinophyceae</taxon>
        <taxon>Prorocentrales</taxon>
        <taxon>Prorocentraceae</taxon>
        <taxon>Prorocentrum</taxon>
    </lineage>
</organism>